<dbReference type="PROSITE" id="PS50088">
    <property type="entry name" value="ANK_REPEAT"/>
    <property type="match status" value="8"/>
</dbReference>
<gene>
    <name evidence="6" type="ORF">QBC42DRAFT_296628</name>
</gene>
<keyword evidence="1" id="KW-0677">Repeat</keyword>
<dbReference type="InterPro" id="IPR007111">
    <property type="entry name" value="NACHT_NTPase"/>
</dbReference>
<feature type="domain" description="NACHT" evidence="5">
    <location>
        <begin position="311"/>
        <end position="468"/>
    </location>
</feature>
<keyword evidence="2 3" id="KW-0040">ANK repeat</keyword>
<evidence type="ECO:0000259" key="5">
    <source>
        <dbReference type="PROSITE" id="PS50837"/>
    </source>
</evidence>
<dbReference type="EMBL" id="MU864969">
    <property type="protein sequence ID" value="KAK4462623.1"/>
    <property type="molecule type" value="Genomic_DNA"/>
</dbReference>
<dbReference type="SUPFAM" id="SSF48403">
    <property type="entry name" value="Ankyrin repeat"/>
    <property type="match status" value="2"/>
</dbReference>
<evidence type="ECO:0000256" key="3">
    <source>
        <dbReference type="PROSITE-ProRule" id="PRU00023"/>
    </source>
</evidence>
<dbReference type="Pfam" id="PF24883">
    <property type="entry name" value="NPHP3_N"/>
    <property type="match status" value="1"/>
</dbReference>
<dbReference type="Pfam" id="PF12796">
    <property type="entry name" value="Ank_2"/>
    <property type="match status" value="4"/>
</dbReference>
<evidence type="ECO:0000313" key="6">
    <source>
        <dbReference type="EMBL" id="KAK4462623.1"/>
    </source>
</evidence>
<proteinExistence type="predicted"/>
<comment type="caution">
    <text evidence="6">The sequence shown here is derived from an EMBL/GenBank/DDBJ whole genome shotgun (WGS) entry which is preliminary data.</text>
</comment>
<feature type="repeat" description="ANK" evidence="3">
    <location>
        <begin position="1308"/>
        <end position="1340"/>
    </location>
</feature>
<feature type="repeat" description="ANK" evidence="3">
    <location>
        <begin position="1375"/>
        <end position="1407"/>
    </location>
</feature>
<feature type="repeat" description="ANK" evidence="3">
    <location>
        <begin position="1443"/>
        <end position="1477"/>
    </location>
</feature>
<protein>
    <submittedName>
        <fullName evidence="6">Ankyrin repeat-containing domain protein</fullName>
    </submittedName>
</protein>
<feature type="repeat" description="ANK" evidence="3">
    <location>
        <begin position="1164"/>
        <end position="1196"/>
    </location>
</feature>
<feature type="region of interest" description="Disordered" evidence="4">
    <location>
        <begin position="628"/>
        <end position="647"/>
    </location>
</feature>
<evidence type="ECO:0000256" key="2">
    <source>
        <dbReference type="ARBA" id="ARBA00023043"/>
    </source>
</evidence>
<dbReference type="InterPro" id="IPR056884">
    <property type="entry name" value="NPHP3-like_N"/>
</dbReference>
<dbReference type="SUPFAM" id="SSF52540">
    <property type="entry name" value="P-loop containing nucleoside triphosphate hydrolases"/>
    <property type="match status" value="1"/>
</dbReference>
<evidence type="ECO:0000313" key="7">
    <source>
        <dbReference type="Proteomes" id="UP001321749"/>
    </source>
</evidence>
<feature type="repeat" description="ANK" evidence="3">
    <location>
        <begin position="1092"/>
        <end position="1115"/>
    </location>
</feature>
<feature type="repeat" description="ANK" evidence="3">
    <location>
        <begin position="1241"/>
        <end position="1273"/>
    </location>
</feature>
<dbReference type="InterPro" id="IPR036770">
    <property type="entry name" value="Ankyrin_rpt-contain_sf"/>
</dbReference>
<evidence type="ECO:0000256" key="1">
    <source>
        <dbReference type="ARBA" id="ARBA00022737"/>
    </source>
</evidence>
<dbReference type="Gene3D" id="1.25.40.20">
    <property type="entry name" value="Ankyrin repeat-containing domain"/>
    <property type="match status" value="4"/>
</dbReference>
<reference evidence="6" key="2">
    <citation type="submission" date="2023-06" db="EMBL/GenBank/DDBJ databases">
        <authorList>
            <consortium name="Lawrence Berkeley National Laboratory"/>
            <person name="Mondo S.J."/>
            <person name="Hensen N."/>
            <person name="Bonometti L."/>
            <person name="Westerberg I."/>
            <person name="Brannstrom I.O."/>
            <person name="Guillou S."/>
            <person name="Cros-Aarteil S."/>
            <person name="Calhoun S."/>
            <person name="Haridas S."/>
            <person name="Kuo A."/>
            <person name="Pangilinan J."/>
            <person name="Riley R."/>
            <person name="Labutti K."/>
            <person name="Andreopoulos B."/>
            <person name="Lipzen A."/>
            <person name="Chen C."/>
            <person name="Yanf M."/>
            <person name="Daum C."/>
            <person name="Ng V."/>
            <person name="Clum A."/>
            <person name="Steindorff A."/>
            <person name="Ohm R."/>
            <person name="Martin F."/>
            <person name="Silar P."/>
            <person name="Natvig D."/>
            <person name="Lalanne C."/>
            <person name="Gautier V."/>
            <person name="Ament-Velasquez S.L."/>
            <person name="Kruys A."/>
            <person name="Hutchinson M.I."/>
            <person name="Powell A.J."/>
            <person name="Barry K."/>
            <person name="Miller A.N."/>
            <person name="Grigoriev I.V."/>
            <person name="Debuchy R."/>
            <person name="Gladieux P."/>
            <person name="Thoren M.H."/>
            <person name="Johannesson H."/>
        </authorList>
    </citation>
    <scope>NUCLEOTIDE SEQUENCE</scope>
    <source>
        <strain evidence="6">PSN324</strain>
    </source>
</reference>
<name>A0AAV9HQJ0_9PEZI</name>
<accession>A0AAV9HQJ0</accession>
<feature type="repeat" description="ANK" evidence="3">
    <location>
        <begin position="860"/>
        <end position="892"/>
    </location>
</feature>
<dbReference type="InterPro" id="IPR002110">
    <property type="entry name" value="Ankyrin_rpt"/>
</dbReference>
<evidence type="ECO:0000256" key="4">
    <source>
        <dbReference type="SAM" id="MobiDB-lite"/>
    </source>
</evidence>
<dbReference type="Gene3D" id="3.40.50.300">
    <property type="entry name" value="P-loop containing nucleotide triphosphate hydrolases"/>
    <property type="match status" value="1"/>
</dbReference>
<feature type="repeat" description="ANK" evidence="3">
    <location>
        <begin position="966"/>
        <end position="1000"/>
    </location>
</feature>
<sequence>MAQDLWAEAVSQLKKEDRQECEAAAGGVDSINMLGTLKQICAETENEKQRCLDRGWAVYKSGDKEIKLRHVLEKISVWVNEFIPIVDQAVKFDASGNAAMPWAVIKLLVTGVTSNITVFTSIGDGIEFVTRLIVRYCIIERLYLGQGLEVTAELADAITRLYAAVLVYLAAAKRYFQGKLASKIARGLLDTMMKRYEALQRDMSETDVEKLLRVADAEFRQRMEANEDGHYKDLQSRLERLDQPIMSMAVDISQIRDQLQREERRKVFQWMSTIPYRLHHENNAKGLVPGSGTWLLKSHEFIDWTQSNNSSIFWLVGMMGSGKTSLVANVIDSLRNNNLTSEPCPTAFFYCYRDTAEPERAMPGPILSAVVKQLASTDPDEPVRLPIAEEYTKRKKAAEVDCSEPQRLDVGDCTRLLLELTNSNPAFIILDALDECHDDYLHELLGALDKVLSLSREIVKIFVSSRENVDITQFTSQPKYAITETRITPEKNGRDIESFIETEVQRLHDNKILLKGQLKRDSRKVIVKKLKAGSNGMFQWVAMSLETIKSCKTTKDLKTMLGSLPQKLSVLYDGIYEEIVVPESYAGKVAIMTFTLLLYAPRLMSQKELLDAVSRHLDEEEAASNGWDLGADWSSDSASESASDWGHDSDLDSHRLSNIGDSAVTMSQLLEICRNLVVFDNEENVFRFPHLSVREYLLSRTEYTPLPAHLRILARCVDGLIYDLRAHDRIHQDWATQVVTDESQCAFLDEYAVLYWIYHYSEAGGHPALDDNIRIQLDKFLFLDDSAKPSWIYALWCSQVDWPLHYSSVDARGLVRRFPYTHHDSLHMLETPIKLACTLGLLGLLGAAADRQGFDVNDPSEIRALQLAASNGKFEIVKLLIELGADPDSREDNFYGQTSLACAIRNNHEEIARYLLDTCNADPNIENGYGNTSLHLAAASSSRGNVAIALSLLAREDVQPDTENLHGETPLFCAFKSMNCSPALIAALLDRGVDINSKDINGRSVLHAAMWPDSGPNQQATEEQAGRRIEAVRLLLAQKAINVNSQDLEGNSPLQLALWLPAQVKLGTIGAYQIVELLLARKDILADVNNRQGKTSLMMAAESGNAPIVRMLLSRDDVDANARDGGLGRTPLLWALSYGPDTSGAVVRILVESGKANITARDSKGSTAVTLAAESRNMKALSLLIAEGLSASLADNRGQTPLLRLCSTNRWFPGYSPTIDIEIIKLLLSADELGITARDFQGRTALSWAAEESRLDIVKVLVAEGADTSLADYDGVPPLLYASKAGKDDIAEFLLSVGHSSLAARDLTGRTALSWAAERSTLDFVKLLAAEGGDTSLADYNGVPPLLYASRAGNADVVEYLLSVNHGAVAARDSRGRTALSWAVEKLPLDVVKLLIANGADMSLADEEGIPPLFYACSRRIDTEDLEPLLSLDGADLATRDLQGRTALAWTVEKGQWVFDRVKLLVAKGADVSVVDNAGHTPLDIVRGNRCGSRQQVLLKMDRLGLDDRRLEQFMRQERQGLIDFLSSQMAQLNADN</sequence>
<reference evidence="6" key="1">
    <citation type="journal article" date="2023" name="Mol. Phylogenet. Evol.">
        <title>Genome-scale phylogeny and comparative genomics of the fungal order Sordariales.</title>
        <authorList>
            <person name="Hensen N."/>
            <person name="Bonometti L."/>
            <person name="Westerberg I."/>
            <person name="Brannstrom I.O."/>
            <person name="Guillou S."/>
            <person name="Cros-Aarteil S."/>
            <person name="Calhoun S."/>
            <person name="Haridas S."/>
            <person name="Kuo A."/>
            <person name="Mondo S."/>
            <person name="Pangilinan J."/>
            <person name="Riley R."/>
            <person name="LaButti K."/>
            <person name="Andreopoulos B."/>
            <person name="Lipzen A."/>
            <person name="Chen C."/>
            <person name="Yan M."/>
            <person name="Daum C."/>
            <person name="Ng V."/>
            <person name="Clum A."/>
            <person name="Steindorff A."/>
            <person name="Ohm R.A."/>
            <person name="Martin F."/>
            <person name="Silar P."/>
            <person name="Natvig D.O."/>
            <person name="Lalanne C."/>
            <person name="Gautier V."/>
            <person name="Ament-Velasquez S.L."/>
            <person name="Kruys A."/>
            <person name="Hutchinson M.I."/>
            <person name="Powell A.J."/>
            <person name="Barry K."/>
            <person name="Miller A.N."/>
            <person name="Grigoriev I.V."/>
            <person name="Debuchy R."/>
            <person name="Gladieux P."/>
            <person name="Hiltunen Thoren M."/>
            <person name="Johannesson H."/>
        </authorList>
    </citation>
    <scope>NUCLEOTIDE SEQUENCE</scope>
    <source>
        <strain evidence="6">PSN324</strain>
    </source>
</reference>
<dbReference type="InterPro" id="IPR027417">
    <property type="entry name" value="P-loop_NTPase"/>
</dbReference>
<organism evidence="6 7">
    <name type="scientific">Cladorrhinum samala</name>
    <dbReference type="NCBI Taxonomy" id="585594"/>
    <lineage>
        <taxon>Eukaryota</taxon>
        <taxon>Fungi</taxon>
        <taxon>Dikarya</taxon>
        <taxon>Ascomycota</taxon>
        <taxon>Pezizomycotina</taxon>
        <taxon>Sordariomycetes</taxon>
        <taxon>Sordariomycetidae</taxon>
        <taxon>Sordariales</taxon>
        <taxon>Podosporaceae</taxon>
        <taxon>Cladorrhinum</taxon>
    </lineage>
</organism>
<dbReference type="PROSITE" id="PS50837">
    <property type="entry name" value="NACHT"/>
    <property type="match status" value="1"/>
</dbReference>
<dbReference type="PANTHER" id="PTHR24189">
    <property type="entry name" value="MYOTROPHIN"/>
    <property type="match status" value="1"/>
</dbReference>
<dbReference type="Proteomes" id="UP001321749">
    <property type="component" value="Unassembled WGS sequence"/>
</dbReference>
<keyword evidence="7" id="KW-1185">Reference proteome</keyword>
<dbReference type="SMART" id="SM00248">
    <property type="entry name" value="ANK"/>
    <property type="match status" value="17"/>
</dbReference>
<feature type="compositionally biased region" description="Low complexity" evidence="4">
    <location>
        <begin position="631"/>
        <end position="644"/>
    </location>
</feature>
<dbReference type="PANTHER" id="PTHR24189:SF72">
    <property type="entry name" value="ANKYRIN REPEAT-CONTAINING DOMAIN-CONTAINING PROTEIN"/>
    <property type="match status" value="1"/>
</dbReference>
<dbReference type="InterPro" id="IPR050745">
    <property type="entry name" value="Multifunctional_regulatory"/>
</dbReference>
<dbReference type="PROSITE" id="PS50297">
    <property type="entry name" value="ANK_REP_REGION"/>
    <property type="match status" value="6"/>
</dbReference>